<name>X1NU46_9ZZZZ</name>
<dbReference type="EMBL" id="BARV01031056">
    <property type="protein sequence ID" value="GAI33746.1"/>
    <property type="molecule type" value="Genomic_DNA"/>
</dbReference>
<feature type="non-terminal residue" evidence="1">
    <location>
        <position position="43"/>
    </location>
</feature>
<organism evidence="1">
    <name type="scientific">marine sediment metagenome</name>
    <dbReference type="NCBI Taxonomy" id="412755"/>
    <lineage>
        <taxon>unclassified sequences</taxon>
        <taxon>metagenomes</taxon>
        <taxon>ecological metagenomes</taxon>
    </lineage>
</organism>
<dbReference type="AlphaFoldDB" id="X1NU46"/>
<accession>X1NU46</accession>
<reference evidence="1" key="1">
    <citation type="journal article" date="2014" name="Front. Microbiol.">
        <title>High frequency of phylogenetically diverse reductive dehalogenase-homologous genes in deep subseafloor sedimentary metagenomes.</title>
        <authorList>
            <person name="Kawai M."/>
            <person name="Futagami T."/>
            <person name="Toyoda A."/>
            <person name="Takaki Y."/>
            <person name="Nishi S."/>
            <person name="Hori S."/>
            <person name="Arai W."/>
            <person name="Tsubouchi T."/>
            <person name="Morono Y."/>
            <person name="Uchiyama I."/>
            <person name="Ito T."/>
            <person name="Fujiyama A."/>
            <person name="Inagaki F."/>
            <person name="Takami H."/>
        </authorList>
    </citation>
    <scope>NUCLEOTIDE SEQUENCE</scope>
    <source>
        <strain evidence="1">Expedition CK06-06</strain>
    </source>
</reference>
<protein>
    <submittedName>
        <fullName evidence="1">Uncharacterized protein</fullName>
    </submittedName>
</protein>
<comment type="caution">
    <text evidence="1">The sequence shown here is derived from an EMBL/GenBank/DDBJ whole genome shotgun (WGS) entry which is preliminary data.</text>
</comment>
<proteinExistence type="predicted"/>
<gene>
    <name evidence="1" type="ORF">S06H3_49204</name>
</gene>
<sequence>MTVRKVDGVEVDADTFDGLDRLGKAKLGWLADKLLKGAGVNSD</sequence>
<evidence type="ECO:0000313" key="1">
    <source>
        <dbReference type="EMBL" id="GAI33746.1"/>
    </source>
</evidence>